<gene>
    <name evidence="1" type="ORF">PECUL_23A039463</name>
</gene>
<accession>A0AAD1R4V5</accession>
<dbReference type="InterPro" id="IPR042566">
    <property type="entry name" value="L1_C"/>
</dbReference>
<proteinExistence type="predicted"/>
<organism evidence="1 2">
    <name type="scientific">Pelobates cultripes</name>
    <name type="common">Western spadefoot toad</name>
    <dbReference type="NCBI Taxonomy" id="61616"/>
    <lineage>
        <taxon>Eukaryota</taxon>
        <taxon>Metazoa</taxon>
        <taxon>Chordata</taxon>
        <taxon>Craniata</taxon>
        <taxon>Vertebrata</taxon>
        <taxon>Euteleostomi</taxon>
        <taxon>Amphibia</taxon>
        <taxon>Batrachia</taxon>
        <taxon>Anura</taxon>
        <taxon>Pelobatoidea</taxon>
        <taxon>Pelobatidae</taxon>
        <taxon>Pelobates</taxon>
    </lineage>
</organism>
<keyword evidence="2" id="KW-1185">Reference proteome</keyword>
<dbReference type="Gene3D" id="3.30.250.20">
    <property type="entry name" value="L1 transposable element, C-terminal domain"/>
    <property type="match status" value="1"/>
</dbReference>
<reference evidence="1" key="1">
    <citation type="submission" date="2022-03" db="EMBL/GenBank/DDBJ databases">
        <authorList>
            <person name="Alioto T."/>
            <person name="Alioto T."/>
            <person name="Gomez Garrido J."/>
        </authorList>
    </citation>
    <scope>NUCLEOTIDE SEQUENCE</scope>
</reference>
<feature type="non-terminal residue" evidence="1">
    <location>
        <position position="1"/>
    </location>
</feature>
<dbReference type="EMBL" id="OW240912">
    <property type="protein sequence ID" value="CAH2223495.1"/>
    <property type="molecule type" value="Genomic_DNA"/>
</dbReference>
<protein>
    <submittedName>
        <fullName evidence="1">Uncharacterized protein</fullName>
    </submittedName>
</protein>
<name>A0AAD1R4V5_PELCU</name>
<dbReference type="Proteomes" id="UP001295444">
    <property type="component" value="Chromosome 01"/>
</dbReference>
<evidence type="ECO:0000313" key="2">
    <source>
        <dbReference type="Proteomes" id="UP001295444"/>
    </source>
</evidence>
<sequence length="90" mass="9914">NAALLEPYSAVKVFVDTLISNPLSVLSASTLQFRKSMAQITATLRSNDLSYRWGYLAKLLIQKQGVIHAVATQKKGLLTLKDWDVPLADP</sequence>
<dbReference type="AlphaFoldDB" id="A0AAD1R4V5"/>
<evidence type="ECO:0000313" key="1">
    <source>
        <dbReference type="EMBL" id="CAH2223495.1"/>
    </source>
</evidence>